<evidence type="ECO:0000313" key="1">
    <source>
        <dbReference type="EMBL" id="MBX67356.1"/>
    </source>
</evidence>
<organism evidence="1">
    <name type="scientific">Rhizophora mucronata</name>
    <name type="common">Asiatic mangrove</name>
    <dbReference type="NCBI Taxonomy" id="61149"/>
    <lineage>
        <taxon>Eukaryota</taxon>
        <taxon>Viridiplantae</taxon>
        <taxon>Streptophyta</taxon>
        <taxon>Embryophyta</taxon>
        <taxon>Tracheophyta</taxon>
        <taxon>Spermatophyta</taxon>
        <taxon>Magnoliopsida</taxon>
        <taxon>eudicotyledons</taxon>
        <taxon>Gunneridae</taxon>
        <taxon>Pentapetalae</taxon>
        <taxon>rosids</taxon>
        <taxon>fabids</taxon>
        <taxon>Malpighiales</taxon>
        <taxon>Rhizophoraceae</taxon>
        <taxon>Rhizophora</taxon>
    </lineage>
</organism>
<protein>
    <submittedName>
        <fullName evidence="1">Uncharacterized protein</fullName>
    </submittedName>
</protein>
<sequence>MNININFSNLMASISIMIGNLNKINDLNYYKHNITTNHH</sequence>
<name>A0A2P2QK37_RHIMU</name>
<proteinExistence type="predicted"/>
<dbReference type="EMBL" id="GGEC01086872">
    <property type="protein sequence ID" value="MBX67356.1"/>
    <property type="molecule type" value="Transcribed_RNA"/>
</dbReference>
<dbReference type="AlphaFoldDB" id="A0A2P2QK37"/>
<accession>A0A2P2QK37</accession>
<reference evidence="1" key="1">
    <citation type="submission" date="2018-02" db="EMBL/GenBank/DDBJ databases">
        <title>Rhizophora mucronata_Transcriptome.</title>
        <authorList>
            <person name="Meera S.P."/>
            <person name="Sreeshan A."/>
            <person name="Augustine A."/>
        </authorList>
    </citation>
    <scope>NUCLEOTIDE SEQUENCE</scope>
    <source>
        <tissue evidence="1">Leaf</tissue>
    </source>
</reference>